<dbReference type="AlphaFoldDB" id="A0A0E9WUX3"/>
<organism evidence="1">
    <name type="scientific">Anguilla anguilla</name>
    <name type="common">European freshwater eel</name>
    <name type="synonym">Muraena anguilla</name>
    <dbReference type="NCBI Taxonomy" id="7936"/>
    <lineage>
        <taxon>Eukaryota</taxon>
        <taxon>Metazoa</taxon>
        <taxon>Chordata</taxon>
        <taxon>Craniata</taxon>
        <taxon>Vertebrata</taxon>
        <taxon>Euteleostomi</taxon>
        <taxon>Actinopterygii</taxon>
        <taxon>Neopterygii</taxon>
        <taxon>Teleostei</taxon>
        <taxon>Anguilliformes</taxon>
        <taxon>Anguillidae</taxon>
        <taxon>Anguilla</taxon>
    </lineage>
</organism>
<accession>A0A0E9WUX3</accession>
<name>A0A0E9WUX3_ANGAN</name>
<dbReference type="EMBL" id="GBXM01015284">
    <property type="protein sequence ID" value="JAH93293.1"/>
    <property type="molecule type" value="Transcribed_RNA"/>
</dbReference>
<reference evidence="1" key="1">
    <citation type="submission" date="2014-11" db="EMBL/GenBank/DDBJ databases">
        <authorList>
            <person name="Amaro Gonzalez C."/>
        </authorList>
    </citation>
    <scope>NUCLEOTIDE SEQUENCE</scope>
</reference>
<reference evidence="1" key="2">
    <citation type="journal article" date="2015" name="Fish Shellfish Immunol.">
        <title>Early steps in the European eel (Anguilla anguilla)-Vibrio vulnificus interaction in the gills: Role of the RtxA13 toxin.</title>
        <authorList>
            <person name="Callol A."/>
            <person name="Pajuelo D."/>
            <person name="Ebbesson L."/>
            <person name="Teles M."/>
            <person name="MacKenzie S."/>
            <person name="Amaro C."/>
        </authorList>
    </citation>
    <scope>NUCLEOTIDE SEQUENCE</scope>
</reference>
<evidence type="ECO:0000313" key="1">
    <source>
        <dbReference type="EMBL" id="JAH93293.1"/>
    </source>
</evidence>
<sequence length="79" mass="8579">MFGVGEYVKAGASLIPANADPLLQAHLLSRPKLFQLSGCPCVLVPFHKLGRVVSLRSTSVFCLQSDIHPGRLQLYVTCL</sequence>
<proteinExistence type="predicted"/>
<protein>
    <submittedName>
        <fullName evidence="1">Uncharacterized protein</fullName>
    </submittedName>
</protein>